<evidence type="ECO:0000313" key="2">
    <source>
        <dbReference type="EMBL" id="TLD94987.1"/>
    </source>
</evidence>
<comment type="caution">
    <text evidence="2">The sequence shown here is derived from an EMBL/GenBank/DDBJ whole genome shotgun (WGS) entry which is preliminary data.</text>
</comment>
<sequence length="69" mass="8007">MDVRQDFLATQQVQEKTKEWGGVKNIEVVSEDVKENTANVKLKIIYENGKEMPENIKLKKVNGQWKISM</sequence>
<dbReference type="Pfam" id="PF12870">
    <property type="entry name" value="DUF4878"/>
    <property type="match status" value="1"/>
</dbReference>
<keyword evidence="3" id="KW-1185">Reference proteome</keyword>
<dbReference type="InterPro" id="IPR024267">
    <property type="entry name" value="DUF4878"/>
</dbReference>
<dbReference type="AlphaFoldDB" id="A0A347VHM5"/>
<protein>
    <submittedName>
        <fullName evidence="2">DUF4878 domain-containing protein</fullName>
    </submittedName>
</protein>
<dbReference type="Proteomes" id="UP000029714">
    <property type="component" value="Unassembled WGS sequence"/>
</dbReference>
<reference evidence="2 3" key="1">
    <citation type="journal article" date="2014" name="Genome Announc.">
        <title>Draft genome sequences of eight enterohepatic helicobacter species isolated from both laboratory and wild rodents.</title>
        <authorList>
            <person name="Sheh A."/>
            <person name="Shen Z."/>
            <person name="Fox J.G."/>
        </authorList>
    </citation>
    <scope>NUCLEOTIDE SEQUENCE [LARGE SCALE GENOMIC DNA]</scope>
    <source>
        <strain evidence="2 3">MIT 97-6194</strain>
    </source>
</reference>
<feature type="domain" description="DUF4878" evidence="1">
    <location>
        <begin position="13"/>
        <end position="67"/>
    </location>
</feature>
<gene>
    <name evidence="2" type="ORF">LS64_003445</name>
</gene>
<proteinExistence type="predicted"/>
<dbReference type="EMBL" id="JRMP02000004">
    <property type="protein sequence ID" value="TLD94987.1"/>
    <property type="molecule type" value="Genomic_DNA"/>
</dbReference>
<dbReference type="Gene3D" id="3.10.450.50">
    <property type="match status" value="1"/>
</dbReference>
<accession>A0A347VHM5</accession>
<name>A0A347VHM5_9HELI</name>
<evidence type="ECO:0000259" key="1">
    <source>
        <dbReference type="Pfam" id="PF12870"/>
    </source>
</evidence>
<reference evidence="2 3" key="2">
    <citation type="journal article" date="2016" name="Infect. Immun.">
        <title>Helicobacter saguini, a Novel Helicobacter Isolated from Cotton-Top Tamarins with Ulcerative Colitis, Has Proinflammatory Properties and Induces Typhlocolitis and Dysplasia in Gnotobiotic IL-10-/- Mice.</title>
        <authorList>
            <person name="Shen Z."/>
            <person name="Mannion A."/>
            <person name="Whary M.T."/>
            <person name="Muthupalani S."/>
            <person name="Sheh A."/>
            <person name="Feng Y."/>
            <person name="Gong G."/>
            <person name="Vandamme P."/>
            <person name="Holcombe H.R."/>
            <person name="Paster B.J."/>
            <person name="Fox J.G."/>
        </authorList>
    </citation>
    <scope>NUCLEOTIDE SEQUENCE [LARGE SCALE GENOMIC DNA]</scope>
    <source>
        <strain evidence="2 3">MIT 97-6194</strain>
    </source>
</reference>
<organism evidence="2 3">
    <name type="scientific">Helicobacter saguini</name>
    <dbReference type="NCBI Taxonomy" id="1548018"/>
    <lineage>
        <taxon>Bacteria</taxon>
        <taxon>Pseudomonadati</taxon>
        <taxon>Campylobacterota</taxon>
        <taxon>Epsilonproteobacteria</taxon>
        <taxon>Campylobacterales</taxon>
        <taxon>Helicobacteraceae</taxon>
        <taxon>Helicobacter</taxon>
    </lineage>
</organism>
<evidence type="ECO:0000313" key="3">
    <source>
        <dbReference type="Proteomes" id="UP000029714"/>
    </source>
</evidence>